<dbReference type="STRING" id="299467.A0A443RUG3"/>
<evidence type="ECO:0000313" key="3">
    <source>
        <dbReference type="Proteomes" id="UP000288716"/>
    </source>
</evidence>
<dbReference type="InterPro" id="IPR021109">
    <property type="entry name" value="Peptidase_aspartic_dom_sf"/>
</dbReference>
<dbReference type="AlphaFoldDB" id="A0A443RUG3"/>
<dbReference type="VEuPathDB" id="VectorBase:LDEU013160"/>
<dbReference type="OrthoDB" id="7493609at2759"/>
<feature type="region of interest" description="Disordered" evidence="1">
    <location>
        <begin position="174"/>
        <end position="197"/>
    </location>
</feature>
<dbReference type="Proteomes" id="UP000288716">
    <property type="component" value="Unassembled WGS sequence"/>
</dbReference>
<proteinExistence type="predicted"/>
<feature type="non-terminal residue" evidence="2">
    <location>
        <position position="197"/>
    </location>
</feature>
<dbReference type="Gene3D" id="2.40.70.10">
    <property type="entry name" value="Acid Proteases"/>
    <property type="match status" value="1"/>
</dbReference>
<protein>
    <recommendedName>
        <fullName evidence="4">Peptidase A2 domain-containing protein</fullName>
    </recommendedName>
</protein>
<comment type="caution">
    <text evidence="2">The sequence shown here is derived from an EMBL/GenBank/DDBJ whole genome shotgun (WGS) entry which is preliminary data.</text>
</comment>
<organism evidence="2 3">
    <name type="scientific">Leptotrombidium deliense</name>
    <dbReference type="NCBI Taxonomy" id="299467"/>
    <lineage>
        <taxon>Eukaryota</taxon>
        <taxon>Metazoa</taxon>
        <taxon>Ecdysozoa</taxon>
        <taxon>Arthropoda</taxon>
        <taxon>Chelicerata</taxon>
        <taxon>Arachnida</taxon>
        <taxon>Acari</taxon>
        <taxon>Acariformes</taxon>
        <taxon>Trombidiformes</taxon>
        <taxon>Prostigmata</taxon>
        <taxon>Anystina</taxon>
        <taxon>Parasitengona</taxon>
        <taxon>Trombiculoidea</taxon>
        <taxon>Trombiculidae</taxon>
        <taxon>Leptotrombidium</taxon>
    </lineage>
</organism>
<sequence length="197" mass="22134">SPMRPVVTEIDAHSTRDTELIYANLKVETMKMRCLIDTGSMVSIVRKDVADTFRKELKPYKGGAVISATGNKFNILGEVELSIYLNDYFNDRIVVYALVVENFSFEVLLGNDFNRIAGVSIDCANRSVSFRNIGCYSQAAKPYENNFSSDEEIANETRKRCGVRNETRISKLNKGKSSKLQKGTCRKTAKNDFTEST</sequence>
<evidence type="ECO:0008006" key="4">
    <source>
        <dbReference type="Google" id="ProtNLM"/>
    </source>
</evidence>
<evidence type="ECO:0000313" key="2">
    <source>
        <dbReference type="EMBL" id="RWS18880.1"/>
    </source>
</evidence>
<keyword evidence="3" id="KW-1185">Reference proteome</keyword>
<dbReference type="CDD" id="cd00303">
    <property type="entry name" value="retropepsin_like"/>
    <property type="match status" value="1"/>
</dbReference>
<evidence type="ECO:0000256" key="1">
    <source>
        <dbReference type="SAM" id="MobiDB-lite"/>
    </source>
</evidence>
<name>A0A443RUG3_9ACAR</name>
<dbReference type="SUPFAM" id="SSF50630">
    <property type="entry name" value="Acid proteases"/>
    <property type="match status" value="1"/>
</dbReference>
<accession>A0A443RUG3</accession>
<feature type="compositionally biased region" description="Basic residues" evidence="1">
    <location>
        <begin position="174"/>
        <end position="188"/>
    </location>
</feature>
<feature type="non-terminal residue" evidence="2">
    <location>
        <position position="1"/>
    </location>
</feature>
<reference evidence="2 3" key="1">
    <citation type="journal article" date="2018" name="Gigascience">
        <title>Genomes of trombidid mites reveal novel predicted allergens and laterally-transferred genes associated with secondary metabolism.</title>
        <authorList>
            <person name="Dong X."/>
            <person name="Chaisiri K."/>
            <person name="Xia D."/>
            <person name="Armstrong S.D."/>
            <person name="Fang Y."/>
            <person name="Donnelly M.J."/>
            <person name="Kadowaki T."/>
            <person name="McGarry J.W."/>
            <person name="Darby A.C."/>
            <person name="Makepeace B.L."/>
        </authorList>
    </citation>
    <scope>NUCLEOTIDE SEQUENCE [LARGE SCALE GENOMIC DNA]</scope>
    <source>
        <strain evidence="2">UoL-UT</strain>
    </source>
</reference>
<gene>
    <name evidence="2" type="ORF">B4U80_12397</name>
</gene>
<dbReference type="EMBL" id="NCKV01032989">
    <property type="protein sequence ID" value="RWS18880.1"/>
    <property type="molecule type" value="Genomic_DNA"/>
</dbReference>